<dbReference type="AlphaFoldDB" id="A0A9N8JM90"/>
<accession>A0A9N8JM90</accession>
<evidence type="ECO:0000313" key="2">
    <source>
        <dbReference type="Proteomes" id="UP000714618"/>
    </source>
</evidence>
<organism evidence="1 2">
    <name type="scientific">Aureobasidium mustum</name>
    <dbReference type="NCBI Taxonomy" id="2773714"/>
    <lineage>
        <taxon>Eukaryota</taxon>
        <taxon>Fungi</taxon>
        <taxon>Dikarya</taxon>
        <taxon>Ascomycota</taxon>
        <taxon>Pezizomycotina</taxon>
        <taxon>Dothideomycetes</taxon>
        <taxon>Dothideomycetidae</taxon>
        <taxon>Dothideales</taxon>
        <taxon>Saccotheciaceae</taxon>
        <taxon>Aureobasidium</taxon>
    </lineage>
</organism>
<dbReference type="OrthoDB" id="3882346at2759"/>
<dbReference type="Proteomes" id="UP000714618">
    <property type="component" value="Unassembled WGS sequence"/>
</dbReference>
<evidence type="ECO:0000313" key="1">
    <source>
        <dbReference type="EMBL" id="CAD0088749.1"/>
    </source>
</evidence>
<reference evidence="1" key="1">
    <citation type="submission" date="2020-06" db="EMBL/GenBank/DDBJ databases">
        <authorList>
            <person name="Onetto C."/>
        </authorList>
    </citation>
    <scope>NUCLEOTIDE SEQUENCE</scope>
</reference>
<dbReference type="EMBL" id="CAIJEO010000003">
    <property type="protein sequence ID" value="CAD0088749.1"/>
    <property type="molecule type" value="Genomic_DNA"/>
</dbReference>
<proteinExistence type="predicted"/>
<protein>
    <submittedName>
        <fullName evidence="1">Uncharacterized protein</fullName>
    </submittedName>
</protein>
<comment type="caution">
    <text evidence="1">The sequence shown here is derived from an EMBL/GenBank/DDBJ whole genome shotgun (WGS) entry which is preliminary data.</text>
</comment>
<sequence>MSNLKSTKPNENDGFGLTTQQDRILALTTLISTISIATLDFKAGGQMLGSSKSALADALPPRVDVSLPKTSVLVESISRSYIRGATACAFFYLAYKDFRTTQLRQERSEDEDASSWRWKAWASCGAAGVLAQSLGPLPGGVWEKLHKPDSSVKGQAQRLGMLTMAKGGILMATVPFCLSAWRSFEVSTEYSGQIVRLIPLQEI</sequence>
<name>A0A9N8JM90_9PEZI</name>
<gene>
    <name evidence="1" type="ORF">AWRI4233_LOCUS1892</name>
</gene>
<keyword evidence="2" id="KW-1185">Reference proteome</keyword>